<accession>A0ABN9QUW8</accession>
<evidence type="ECO:0000313" key="3">
    <source>
        <dbReference type="Proteomes" id="UP001189429"/>
    </source>
</evidence>
<evidence type="ECO:0000313" key="2">
    <source>
        <dbReference type="EMBL" id="CAK0810102.1"/>
    </source>
</evidence>
<evidence type="ECO:0000256" key="1">
    <source>
        <dbReference type="SAM" id="MobiDB-lite"/>
    </source>
</evidence>
<comment type="caution">
    <text evidence="2">The sequence shown here is derived from an EMBL/GenBank/DDBJ whole genome shotgun (WGS) entry which is preliminary data.</text>
</comment>
<proteinExistence type="predicted"/>
<keyword evidence="3" id="KW-1185">Reference proteome</keyword>
<feature type="region of interest" description="Disordered" evidence="1">
    <location>
        <begin position="146"/>
        <end position="170"/>
    </location>
</feature>
<reference evidence="2" key="1">
    <citation type="submission" date="2023-10" db="EMBL/GenBank/DDBJ databases">
        <authorList>
            <person name="Chen Y."/>
            <person name="Shah S."/>
            <person name="Dougan E. K."/>
            <person name="Thang M."/>
            <person name="Chan C."/>
        </authorList>
    </citation>
    <scope>NUCLEOTIDE SEQUENCE [LARGE SCALE GENOMIC DNA]</scope>
</reference>
<protein>
    <submittedName>
        <fullName evidence="2">Uncharacterized protein</fullName>
    </submittedName>
</protein>
<organism evidence="2 3">
    <name type="scientific">Prorocentrum cordatum</name>
    <dbReference type="NCBI Taxonomy" id="2364126"/>
    <lineage>
        <taxon>Eukaryota</taxon>
        <taxon>Sar</taxon>
        <taxon>Alveolata</taxon>
        <taxon>Dinophyceae</taxon>
        <taxon>Prorocentrales</taxon>
        <taxon>Prorocentraceae</taxon>
        <taxon>Prorocentrum</taxon>
    </lineage>
</organism>
<sequence>MGYYLKTKMPKAHSEYSKPGMPDAEKIAWLVRFTMDPSSGGCKGTTSTEISRETESGVKDIWVTQDQLAGPLYLNNRAHADAMIKDLDSRPHKRSKTLRDMGVLEYHLFLDAEGKIIDRTKDTTSVAAEVDLSTDEYTQIRDAMRQGLGGSGLGDPTAASSNPKKSKEAREQLKLENEKKALADWQAKLADLSGDEKKAAIMEKQRLDAKKQFDKAYSDATTKVNGWRNIIETKVPQTIKTLDAKKYPKEMSAHIQKQAKQVGEQLTMFIATTLAAKPTGDLTAEDYERGAKEAQAKLQAITDVWKDWEKKVWNDWKSIGCNSE</sequence>
<name>A0ABN9QUW8_9DINO</name>
<dbReference type="Proteomes" id="UP001189429">
    <property type="component" value="Unassembled WGS sequence"/>
</dbReference>
<gene>
    <name evidence="2" type="ORF">PCOR1329_LOCUS15169</name>
</gene>
<dbReference type="EMBL" id="CAUYUJ010004564">
    <property type="protein sequence ID" value="CAK0810102.1"/>
    <property type="molecule type" value="Genomic_DNA"/>
</dbReference>